<dbReference type="STRING" id="1817883.A3G31_08075"/>
<name>A0A1F7SI34_9BACT</name>
<proteinExistence type="inferred from homology"/>
<dbReference type="GO" id="GO:0010038">
    <property type="term" value="P:response to metal ion"/>
    <property type="evidence" value="ECO:0007669"/>
    <property type="project" value="InterPro"/>
</dbReference>
<dbReference type="GO" id="GO:0005507">
    <property type="term" value="F:copper ion binding"/>
    <property type="evidence" value="ECO:0007669"/>
    <property type="project" value="TreeGrafter"/>
</dbReference>
<dbReference type="Gene3D" id="3.30.70.120">
    <property type="match status" value="1"/>
</dbReference>
<accession>A0A1F7SI34</accession>
<organism evidence="2 3">
    <name type="scientific">Candidatus Schekmanbacteria bacterium RIFCSPLOWO2_12_FULL_38_15</name>
    <dbReference type="NCBI Taxonomy" id="1817883"/>
    <lineage>
        <taxon>Bacteria</taxon>
        <taxon>Candidatus Schekmaniibacteriota</taxon>
    </lineage>
</organism>
<dbReference type="PANTHER" id="PTHR23419">
    <property type="entry name" value="DIVALENT CATION TOLERANCE CUTA-RELATED"/>
    <property type="match status" value="1"/>
</dbReference>
<evidence type="ECO:0008006" key="4">
    <source>
        <dbReference type="Google" id="ProtNLM"/>
    </source>
</evidence>
<dbReference type="Pfam" id="PF03091">
    <property type="entry name" value="CutA1"/>
    <property type="match status" value="1"/>
</dbReference>
<dbReference type="EMBL" id="MGDI01000025">
    <property type="protein sequence ID" value="OGL53446.1"/>
    <property type="molecule type" value="Genomic_DNA"/>
</dbReference>
<dbReference type="SUPFAM" id="SSF54913">
    <property type="entry name" value="GlnB-like"/>
    <property type="match status" value="1"/>
</dbReference>
<dbReference type="PANTHER" id="PTHR23419:SF8">
    <property type="entry name" value="FI09726P"/>
    <property type="match status" value="1"/>
</dbReference>
<sequence>MSKNGFILVITTSGSDSEAKKLAQALIENKLAACVNIIPSITSIFRWEGKISVEPELMLIAKSHQKFFSKIKEKILSIHSYDIPEIISVPISEGSEEYLKWIEEQLQDIPA</sequence>
<evidence type="ECO:0000256" key="1">
    <source>
        <dbReference type="ARBA" id="ARBA00010169"/>
    </source>
</evidence>
<dbReference type="InterPro" id="IPR011322">
    <property type="entry name" value="N-reg_PII-like_a/b"/>
</dbReference>
<protein>
    <recommendedName>
        <fullName evidence="4">Cytochrome C biogenesis protein CcdA</fullName>
    </recommendedName>
</protein>
<reference evidence="2 3" key="1">
    <citation type="journal article" date="2016" name="Nat. Commun.">
        <title>Thousands of microbial genomes shed light on interconnected biogeochemical processes in an aquifer system.</title>
        <authorList>
            <person name="Anantharaman K."/>
            <person name="Brown C.T."/>
            <person name="Hug L.A."/>
            <person name="Sharon I."/>
            <person name="Castelle C.J."/>
            <person name="Probst A.J."/>
            <person name="Thomas B.C."/>
            <person name="Singh A."/>
            <person name="Wilkins M.J."/>
            <person name="Karaoz U."/>
            <person name="Brodie E.L."/>
            <person name="Williams K.H."/>
            <person name="Hubbard S.S."/>
            <person name="Banfield J.F."/>
        </authorList>
    </citation>
    <scope>NUCLEOTIDE SEQUENCE [LARGE SCALE GENOMIC DNA]</scope>
</reference>
<comment type="similarity">
    <text evidence="1">Belongs to the CutA family.</text>
</comment>
<dbReference type="Proteomes" id="UP000178082">
    <property type="component" value="Unassembled WGS sequence"/>
</dbReference>
<dbReference type="InterPro" id="IPR004323">
    <property type="entry name" value="Ion_tolerance_CutA"/>
</dbReference>
<evidence type="ECO:0000313" key="2">
    <source>
        <dbReference type="EMBL" id="OGL53446.1"/>
    </source>
</evidence>
<gene>
    <name evidence="2" type="ORF">A3G31_08075</name>
</gene>
<dbReference type="AlphaFoldDB" id="A0A1F7SI34"/>
<evidence type="ECO:0000313" key="3">
    <source>
        <dbReference type="Proteomes" id="UP000178082"/>
    </source>
</evidence>
<dbReference type="InterPro" id="IPR015867">
    <property type="entry name" value="N-reg_PII/ATP_PRibTrfase_C"/>
</dbReference>
<comment type="caution">
    <text evidence="2">The sequence shown here is derived from an EMBL/GenBank/DDBJ whole genome shotgun (WGS) entry which is preliminary data.</text>
</comment>